<evidence type="ECO:0000256" key="2">
    <source>
        <dbReference type="ARBA" id="ARBA00023125"/>
    </source>
</evidence>
<dbReference type="Gene3D" id="2.60.120.10">
    <property type="entry name" value="Jelly Rolls"/>
    <property type="match status" value="1"/>
</dbReference>
<keyword evidence="3" id="KW-0804">Transcription</keyword>
<evidence type="ECO:0000313" key="6">
    <source>
        <dbReference type="Proteomes" id="UP001218231"/>
    </source>
</evidence>
<dbReference type="EMBL" id="CP117419">
    <property type="protein sequence ID" value="WCT80171.1"/>
    <property type="molecule type" value="Genomic_DNA"/>
</dbReference>
<dbReference type="InterPro" id="IPR011051">
    <property type="entry name" value="RmlC_Cupin_sf"/>
</dbReference>
<dbReference type="InterPro" id="IPR050807">
    <property type="entry name" value="TransReg_Diox_bact_type"/>
</dbReference>
<dbReference type="Pfam" id="PF01381">
    <property type="entry name" value="HTH_3"/>
    <property type="match status" value="1"/>
</dbReference>
<protein>
    <submittedName>
        <fullName evidence="5">XRE family transcriptional regulator</fullName>
    </submittedName>
</protein>
<dbReference type="Gene3D" id="1.10.260.40">
    <property type="entry name" value="lambda repressor-like DNA-binding domains"/>
    <property type="match status" value="1"/>
</dbReference>
<dbReference type="PANTHER" id="PTHR46797:SF23">
    <property type="entry name" value="HTH-TYPE TRANSCRIPTIONAL REGULATOR SUTR"/>
    <property type="match status" value="1"/>
</dbReference>
<dbReference type="CDD" id="cd02209">
    <property type="entry name" value="cupin_XRE_C"/>
    <property type="match status" value="1"/>
</dbReference>
<organism evidence="5 6">
    <name type="scientific">Novosphingobium humi</name>
    <dbReference type="NCBI Taxonomy" id="2282397"/>
    <lineage>
        <taxon>Bacteria</taxon>
        <taxon>Pseudomonadati</taxon>
        <taxon>Pseudomonadota</taxon>
        <taxon>Alphaproteobacteria</taxon>
        <taxon>Sphingomonadales</taxon>
        <taxon>Sphingomonadaceae</taxon>
        <taxon>Novosphingobium</taxon>
    </lineage>
</organism>
<reference evidence="5 6" key="1">
    <citation type="submission" date="2023-02" db="EMBL/GenBank/DDBJ databases">
        <title>Genome sequence of Novosphingobium humi KACC 19094.</title>
        <authorList>
            <person name="Kim S."/>
            <person name="Heo J."/>
            <person name="Kwon S.-W."/>
        </authorList>
    </citation>
    <scope>NUCLEOTIDE SEQUENCE [LARGE SCALE GENOMIC DNA]</scope>
    <source>
        <strain evidence="5 6">KACC 19094</strain>
        <plasmid evidence="5 6">unnamed2</plasmid>
    </source>
</reference>
<evidence type="ECO:0000256" key="3">
    <source>
        <dbReference type="ARBA" id="ARBA00023163"/>
    </source>
</evidence>
<geneLocation type="plasmid" evidence="5 6">
    <name>unnamed2</name>
</geneLocation>
<evidence type="ECO:0000256" key="1">
    <source>
        <dbReference type="ARBA" id="ARBA00023015"/>
    </source>
</evidence>
<dbReference type="RefSeq" id="WP_273620441.1">
    <property type="nucleotide sequence ID" value="NZ_CP117419.1"/>
</dbReference>
<feature type="domain" description="HTH cro/C1-type" evidence="4">
    <location>
        <begin position="27"/>
        <end position="81"/>
    </location>
</feature>
<dbReference type="PANTHER" id="PTHR46797">
    <property type="entry name" value="HTH-TYPE TRANSCRIPTIONAL REGULATOR"/>
    <property type="match status" value="1"/>
</dbReference>
<keyword evidence="5" id="KW-0614">Plasmid</keyword>
<keyword evidence="1" id="KW-0805">Transcription regulation</keyword>
<keyword evidence="2" id="KW-0238">DNA-binding</keyword>
<keyword evidence="6" id="KW-1185">Reference proteome</keyword>
<dbReference type="SUPFAM" id="SSF47413">
    <property type="entry name" value="lambda repressor-like DNA-binding domains"/>
    <property type="match status" value="1"/>
</dbReference>
<dbReference type="InterPro" id="IPR013096">
    <property type="entry name" value="Cupin_2"/>
</dbReference>
<dbReference type="Proteomes" id="UP001218231">
    <property type="component" value="Plasmid unnamed2"/>
</dbReference>
<dbReference type="SUPFAM" id="SSF51182">
    <property type="entry name" value="RmlC-like cupins"/>
    <property type="match status" value="1"/>
</dbReference>
<dbReference type="InterPro" id="IPR001387">
    <property type="entry name" value="Cro/C1-type_HTH"/>
</dbReference>
<dbReference type="CDD" id="cd00093">
    <property type="entry name" value="HTH_XRE"/>
    <property type="match status" value="1"/>
</dbReference>
<accession>A0ABY7U5U7</accession>
<dbReference type="PROSITE" id="PS50943">
    <property type="entry name" value="HTH_CROC1"/>
    <property type="match status" value="1"/>
</dbReference>
<dbReference type="Pfam" id="PF07883">
    <property type="entry name" value="Cupin_2"/>
    <property type="match status" value="1"/>
</dbReference>
<dbReference type="SMART" id="SM00530">
    <property type="entry name" value="HTH_XRE"/>
    <property type="match status" value="1"/>
</dbReference>
<gene>
    <name evidence="5" type="ORF">PQ457_21920</name>
</gene>
<proteinExistence type="predicted"/>
<dbReference type="InterPro" id="IPR010982">
    <property type="entry name" value="Lambda_DNA-bd_dom_sf"/>
</dbReference>
<evidence type="ECO:0000313" key="5">
    <source>
        <dbReference type="EMBL" id="WCT80171.1"/>
    </source>
</evidence>
<name>A0ABY7U5U7_9SPHN</name>
<dbReference type="InterPro" id="IPR014710">
    <property type="entry name" value="RmlC-like_jellyroll"/>
</dbReference>
<sequence>MSNIMHNTKSHEAAPKSDVLVHVSHNLRRFRHAAGMSQQALADASGISRRMIVGVENGEANVSLASLDRLAIALGVDFTAMVKGPGAEMRNVNETMWRGADPADFALLLGSAPAQQEAQLWVWSLAPGHRYQAEPDPAGWHEIIYVTQGSLALELEGETALLNPGDFRVFASDQHYAYANAGEDVAHFLRNSVL</sequence>
<evidence type="ECO:0000259" key="4">
    <source>
        <dbReference type="PROSITE" id="PS50943"/>
    </source>
</evidence>